<evidence type="ECO:0000313" key="2">
    <source>
        <dbReference type="WBParaSite" id="RSKR_0000264250.1"/>
    </source>
</evidence>
<sequence>MLTIYMLIGCILSLMPAIILIFLLPRCFLFCLRKKSWHFYYRNHLAIVLITVYGQVICCILLNLQIIIFNEIPFYSDNVNVKLFYDIVRYFQQTINSILRNVIERYVATKQRQSYEGKRSWGLIFGLFVFEYLCGMAVKGIGLFWLFWNNNMYRLSLGIDIALCLYGFYLLSLNTKLSKINSTINVDLSEKYQINENIRLIKLAMPLVFGFVGSNVIINACLELMPKQYFDVQTILAWNYVLLNNADLIFCVNFGMNNLMFNCTKIKTKKVVQVQSVVKNSNVVGDQQTYFQIFNNSWK</sequence>
<dbReference type="WBParaSite" id="RSKR_0000264250.1">
    <property type="protein sequence ID" value="RSKR_0000264250.1"/>
    <property type="gene ID" value="RSKR_0000264250"/>
</dbReference>
<organism evidence="1 2">
    <name type="scientific">Rhabditophanes sp. KR3021</name>
    <dbReference type="NCBI Taxonomy" id="114890"/>
    <lineage>
        <taxon>Eukaryota</taxon>
        <taxon>Metazoa</taxon>
        <taxon>Ecdysozoa</taxon>
        <taxon>Nematoda</taxon>
        <taxon>Chromadorea</taxon>
        <taxon>Rhabditida</taxon>
        <taxon>Tylenchina</taxon>
        <taxon>Panagrolaimomorpha</taxon>
        <taxon>Strongyloidoidea</taxon>
        <taxon>Alloionematidae</taxon>
        <taxon>Rhabditophanes</taxon>
    </lineage>
</organism>
<evidence type="ECO:0000313" key="1">
    <source>
        <dbReference type="Proteomes" id="UP000095286"/>
    </source>
</evidence>
<protein>
    <submittedName>
        <fullName evidence="2">7TM_GPCR_Srx domain-containing protein</fullName>
    </submittedName>
</protein>
<proteinExistence type="predicted"/>
<accession>A0AC35TPJ4</accession>
<name>A0AC35TPJ4_9BILA</name>
<dbReference type="Proteomes" id="UP000095286">
    <property type="component" value="Unplaced"/>
</dbReference>
<reference evidence="2" key="1">
    <citation type="submission" date="2016-11" db="UniProtKB">
        <authorList>
            <consortium name="WormBaseParasite"/>
        </authorList>
    </citation>
    <scope>IDENTIFICATION</scope>
    <source>
        <strain evidence="2">KR3021</strain>
    </source>
</reference>